<evidence type="ECO:0000256" key="2">
    <source>
        <dbReference type="ARBA" id="ARBA00007645"/>
    </source>
</evidence>
<evidence type="ECO:0000256" key="7">
    <source>
        <dbReference type="RuleBase" id="RU000570"/>
    </source>
</evidence>
<dbReference type="SUPFAM" id="SSF57840">
    <property type="entry name" value="Ribosomal protein L36"/>
    <property type="match status" value="1"/>
</dbReference>
<accession>A0AAW0IEU2</accession>
<dbReference type="GO" id="GO:0006412">
    <property type="term" value="P:translation"/>
    <property type="evidence" value="ECO:0007669"/>
    <property type="project" value="InterPro"/>
</dbReference>
<sequence>GRVIPRDSRHPLGPGVPPYCADAEAFGKRALETVSGLSMAALLVRSAVASLMDPLLHLSRLAVKPRVFSSFLLGTLPSARPCAEVRSLLWARPLPHLQPSLGFKTKGVLKKRCRDCYMVKRRGRWFVLCKTNPRHKQRQM</sequence>
<dbReference type="AlphaFoldDB" id="A0AAW0IEU2"/>
<name>A0AAW0IEU2_MYOGA</name>
<dbReference type="PANTHER" id="PTHR46909:SF1">
    <property type="entry name" value="LARGE RIBOSOMAL SUBUNIT PROTEIN BL36M"/>
    <property type="match status" value="1"/>
</dbReference>
<evidence type="ECO:0000256" key="6">
    <source>
        <dbReference type="ARBA" id="ARBA00023274"/>
    </source>
</evidence>
<reference evidence="8 9" key="1">
    <citation type="journal article" date="2023" name="bioRxiv">
        <title>Conserved and derived expression patterns and positive selection on dental genes reveal complex evolutionary context of ever-growing rodent molars.</title>
        <authorList>
            <person name="Calamari Z.T."/>
            <person name="Song A."/>
            <person name="Cohen E."/>
            <person name="Akter M."/>
            <person name="Roy R.D."/>
            <person name="Hallikas O."/>
            <person name="Christensen M.M."/>
            <person name="Li P."/>
            <person name="Marangoni P."/>
            <person name="Jernvall J."/>
            <person name="Klein O.D."/>
        </authorList>
    </citation>
    <scope>NUCLEOTIDE SEQUENCE [LARGE SCALE GENOMIC DNA]</scope>
    <source>
        <strain evidence="8">V071</strain>
    </source>
</reference>
<dbReference type="HAMAP" id="MF_00251">
    <property type="entry name" value="Ribosomal_bL36"/>
    <property type="match status" value="1"/>
</dbReference>
<dbReference type="GO" id="GO:0005762">
    <property type="term" value="C:mitochondrial large ribosomal subunit"/>
    <property type="evidence" value="ECO:0007669"/>
    <property type="project" value="TreeGrafter"/>
</dbReference>
<evidence type="ECO:0000313" key="8">
    <source>
        <dbReference type="EMBL" id="KAK7812714.1"/>
    </source>
</evidence>
<comment type="similarity">
    <text evidence="2 7">Belongs to the bacterial ribosomal protein bL36 family.</text>
</comment>
<dbReference type="GO" id="GO:0003735">
    <property type="term" value="F:structural constituent of ribosome"/>
    <property type="evidence" value="ECO:0007669"/>
    <property type="project" value="InterPro"/>
</dbReference>
<dbReference type="PANTHER" id="PTHR46909">
    <property type="entry name" value="39S RIBOSOMAL PROTEIN L36, MITOCHONDRIAL"/>
    <property type="match status" value="1"/>
</dbReference>
<dbReference type="Proteomes" id="UP001488838">
    <property type="component" value="Unassembled WGS sequence"/>
</dbReference>
<keyword evidence="6 7" id="KW-0687">Ribonucleoprotein</keyword>
<dbReference type="InterPro" id="IPR000473">
    <property type="entry name" value="Ribosomal_bL36"/>
</dbReference>
<evidence type="ECO:0000256" key="3">
    <source>
        <dbReference type="ARBA" id="ARBA00022946"/>
    </source>
</evidence>
<comment type="subcellular location">
    <subcellularLocation>
        <location evidence="1">Mitochondrion</location>
    </subcellularLocation>
</comment>
<keyword evidence="3" id="KW-0809">Transit peptide</keyword>
<dbReference type="NCBIfam" id="TIGR01022">
    <property type="entry name" value="rpmJ_bact"/>
    <property type="match status" value="1"/>
</dbReference>
<evidence type="ECO:0000256" key="1">
    <source>
        <dbReference type="ARBA" id="ARBA00004173"/>
    </source>
</evidence>
<protein>
    <recommendedName>
        <fullName evidence="7">Ribosomal protein</fullName>
    </recommendedName>
</protein>
<dbReference type="EMBL" id="JBBHLL010000147">
    <property type="protein sequence ID" value="KAK7812714.1"/>
    <property type="molecule type" value="Genomic_DNA"/>
</dbReference>
<dbReference type="InterPro" id="IPR052143">
    <property type="entry name" value="Mitoribosomal_bL36m"/>
</dbReference>
<keyword evidence="9" id="KW-1185">Reference proteome</keyword>
<evidence type="ECO:0000256" key="5">
    <source>
        <dbReference type="ARBA" id="ARBA00023128"/>
    </source>
</evidence>
<gene>
    <name evidence="8" type="ORF">U0070_011104</name>
</gene>
<evidence type="ECO:0000313" key="9">
    <source>
        <dbReference type="Proteomes" id="UP001488838"/>
    </source>
</evidence>
<comment type="caution">
    <text evidence="8">The sequence shown here is derived from an EMBL/GenBank/DDBJ whole genome shotgun (WGS) entry which is preliminary data.</text>
</comment>
<keyword evidence="5" id="KW-0496">Mitochondrion</keyword>
<dbReference type="Pfam" id="PF00444">
    <property type="entry name" value="Ribosomal_L36"/>
    <property type="match status" value="1"/>
</dbReference>
<dbReference type="InterPro" id="IPR035977">
    <property type="entry name" value="Ribosomal_bL36_sp"/>
</dbReference>
<keyword evidence="4 7" id="KW-0689">Ribosomal protein</keyword>
<organism evidence="8 9">
    <name type="scientific">Myodes glareolus</name>
    <name type="common">Bank vole</name>
    <name type="synonym">Clethrionomys glareolus</name>
    <dbReference type="NCBI Taxonomy" id="447135"/>
    <lineage>
        <taxon>Eukaryota</taxon>
        <taxon>Metazoa</taxon>
        <taxon>Chordata</taxon>
        <taxon>Craniata</taxon>
        <taxon>Vertebrata</taxon>
        <taxon>Euteleostomi</taxon>
        <taxon>Mammalia</taxon>
        <taxon>Eutheria</taxon>
        <taxon>Euarchontoglires</taxon>
        <taxon>Glires</taxon>
        <taxon>Rodentia</taxon>
        <taxon>Myomorpha</taxon>
        <taxon>Muroidea</taxon>
        <taxon>Cricetidae</taxon>
        <taxon>Arvicolinae</taxon>
        <taxon>Myodes</taxon>
    </lineage>
</organism>
<proteinExistence type="inferred from homology"/>
<evidence type="ECO:0000256" key="4">
    <source>
        <dbReference type="ARBA" id="ARBA00022980"/>
    </source>
</evidence>
<feature type="non-terminal residue" evidence="8">
    <location>
        <position position="1"/>
    </location>
</feature>